<evidence type="ECO:0000313" key="4">
    <source>
        <dbReference type="Proteomes" id="UP000823964"/>
    </source>
</evidence>
<feature type="signal peptide" evidence="1">
    <location>
        <begin position="1"/>
        <end position="24"/>
    </location>
</feature>
<comment type="caution">
    <text evidence="3">The sequence shown here is derived from an EMBL/GenBank/DDBJ whole genome shotgun (WGS) entry which is preliminary data.</text>
</comment>
<dbReference type="InterPro" id="IPR036709">
    <property type="entry name" value="Autotransporte_beta_dom_sf"/>
</dbReference>
<dbReference type="EMBL" id="DXFQ01000054">
    <property type="protein sequence ID" value="HIX19622.1"/>
    <property type="molecule type" value="Genomic_DNA"/>
</dbReference>
<keyword evidence="1" id="KW-0732">Signal</keyword>
<dbReference type="AlphaFoldDB" id="A0A9D1VAL7"/>
<dbReference type="InterPro" id="IPR005546">
    <property type="entry name" value="Autotransporte_beta"/>
</dbReference>
<feature type="domain" description="Autotransporter" evidence="2">
    <location>
        <begin position="104"/>
        <end position="387"/>
    </location>
</feature>
<sequence>MKRRLTLACSLASLALAAVSPAQAQAAVFGAGSAAFGASLVPPTGENPVCDASAAAGSVCVGYTTLSELLLDESREHMQNLRTGIGTLRAGISPSILTDGSRMPWVDPCAVALTLTGSSAHHAGRGADGDYHSRSGGLMLVAARALSSSLTLGADLSLSSARAKNSGMTLSADSWYFDLVADMGQGAFRRKAGIGIGVCALDTKRFIIGSADSGSSPVALRGKRNSTVVNLFYEASYDLPLTRDGRHRLAPLALAEMSMAELGRLTEQGSPQPNPVVSFDNDAEYLALAAGLRYTRAWGMRNKPGYFTLDALIAQDIRSEGGSVSRFSGGVSPVHLHADRAGKTSLRLNAALVHPLNTEWALSARLSADIRSRKSMLGAALGIRYTF</sequence>
<organism evidence="3 4">
    <name type="scientific">Candidatus Akkermansia intestinigallinarum</name>
    <dbReference type="NCBI Taxonomy" id="2838431"/>
    <lineage>
        <taxon>Bacteria</taxon>
        <taxon>Pseudomonadati</taxon>
        <taxon>Verrucomicrobiota</taxon>
        <taxon>Verrucomicrobiia</taxon>
        <taxon>Verrucomicrobiales</taxon>
        <taxon>Akkermansiaceae</taxon>
        <taxon>Akkermansia</taxon>
    </lineage>
</organism>
<evidence type="ECO:0000256" key="1">
    <source>
        <dbReference type="SAM" id="SignalP"/>
    </source>
</evidence>
<reference evidence="3" key="1">
    <citation type="journal article" date="2021" name="PeerJ">
        <title>Extensive microbial diversity within the chicken gut microbiome revealed by metagenomics and culture.</title>
        <authorList>
            <person name="Gilroy R."/>
            <person name="Ravi A."/>
            <person name="Getino M."/>
            <person name="Pursley I."/>
            <person name="Horton D.L."/>
            <person name="Alikhan N.F."/>
            <person name="Baker D."/>
            <person name="Gharbi K."/>
            <person name="Hall N."/>
            <person name="Watson M."/>
            <person name="Adriaenssens E.M."/>
            <person name="Foster-Nyarko E."/>
            <person name="Jarju S."/>
            <person name="Secka A."/>
            <person name="Antonio M."/>
            <person name="Oren A."/>
            <person name="Chaudhuri R.R."/>
            <person name="La Ragione R."/>
            <person name="Hildebrand F."/>
            <person name="Pallen M.J."/>
        </authorList>
    </citation>
    <scope>NUCLEOTIDE SEQUENCE</scope>
    <source>
        <strain evidence="3">14975</strain>
    </source>
</reference>
<evidence type="ECO:0000313" key="3">
    <source>
        <dbReference type="EMBL" id="HIX19622.1"/>
    </source>
</evidence>
<dbReference type="SUPFAM" id="SSF103515">
    <property type="entry name" value="Autotransporter"/>
    <property type="match status" value="1"/>
</dbReference>
<dbReference type="Gene3D" id="2.40.128.130">
    <property type="entry name" value="Autotransporter beta-domain"/>
    <property type="match status" value="1"/>
</dbReference>
<feature type="chain" id="PRO_5039241668" evidence="1">
    <location>
        <begin position="25"/>
        <end position="387"/>
    </location>
</feature>
<name>A0A9D1VAL7_9BACT</name>
<proteinExistence type="predicted"/>
<dbReference type="PROSITE" id="PS51208">
    <property type="entry name" value="AUTOTRANSPORTER"/>
    <property type="match status" value="1"/>
</dbReference>
<reference evidence="3" key="2">
    <citation type="submission" date="2021-04" db="EMBL/GenBank/DDBJ databases">
        <authorList>
            <person name="Gilroy R."/>
        </authorList>
    </citation>
    <scope>NUCLEOTIDE SEQUENCE</scope>
    <source>
        <strain evidence="3">14975</strain>
    </source>
</reference>
<evidence type="ECO:0000259" key="2">
    <source>
        <dbReference type="PROSITE" id="PS51208"/>
    </source>
</evidence>
<dbReference type="Pfam" id="PF03797">
    <property type="entry name" value="Autotransporter"/>
    <property type="match status" value="1"/>
</dbReference>
<accession>A0A9D1VAL7</accession>
<protein>
    <submittedName>
        <fullName evidence="3">Autotransporter outer membrane beta-barrel domain-containing protein</fullName>
    </submittedName>
</protein>
<gene>
    <name evidence="3" type="ORF">H9862_03345</name>
</gene>
<dbReference type="Proteomes" id="UP000823964">
    <property type="component" value="Unassembled WGS sequence"/>
</dbReference>